<dbReference type="InterPro" id="IPR004447">
    <property type="entry name" value="Peptidase_S41A"/>
</dbReference>
<keyword evidence="6" id="KW-0812">Transmembrane</keyword>
<dbReference type="FunFam" id="2.30.42.10:FF:000063">
    <property type="entry name" value="Peptidase, S41 family"/>
    <property type="match status" value="1"/>
</dbReference>
<dbReference type="Proteomes" id="UP000230543">
    <property type="component" value="Unassembled WGS sequence"/>
</dbReference>
<feature type="transmembrane region" description="Helical" evidence="6">
    <location>
        <begin position="21"/>
        <end position="43"/>
    </location>
</feature>
<dbReference type="GO" id="GO:0007165">
    <property type="term" value="P:signal transduction"/>
    <property type="evidence" value="ECO:0007669"/>
    <property type="project" value="TreeGrafter"/>
</dbReference>
<evidence type="ECO:0000313" key="9">
    <source>
        <dbReference type="Proteomes" id="UP000230543"/>
    </source>
</evidence>
<dbReference type="InterPro" id="IPR001478">
    <property type="entry name" value="PDZ"/>
</dbReference>
<accession>A0A2M6WC72</accession>
<keyword evidence="4 5" id="KW-0720">Serine protease</keyword>
<dbReference type="SMART" id="SM00228">
    <property type="entry name" value="PDZ"/>
    <property type="match status" value="1"/>
</dbReference>
<dbReference type="SUPFAM" id="SSF52096">
    <property type="entry name" value="ClpP/crotonase"/>
    <property type="match status" value="1"/>
</dbReference>
<dbReference type="NCBIfam" id="TIGR00225">
    <property type="entry name" value="prc"/>
    <property type="match status" value="1"/>
</dbReference>
<comment type="similarity">
    <text evidence="1 5">Belongs to the peptidase S41A family.</text>
</comment>
<dbReference type="Gene3D" id="3.30.750.44">
    <property type="match status" value="1"/>
</dbReference>
<evidence type="ECO:0000256" key="5">
    <source>
        <dbReference type="RuleBase" id="RU004404"/>
    </source>
</evidence>
<evidence type="ECO:0000259" key="7">
    <source>
        <dbReference type="PROSITE" id="PS50106"/>
    </source>
</evidence>
<evidence type="ECO:0000256" key="2">
    <source>
        <dbReference type="ARBA" id="ARBA00022670"/>
    </source>
</evidence>
<dbReference type="GO" id="GO:0030288">
    <property type="term" value="C:outer membrane-bounded periplasmic space"/>
    <property type="evidence" value="ECO:0007669"/>
    <property type="project" value="TreeGrafter"/>
</dbReference>
<organism evidence="8 9">
    <name type="scientific">Candidatus Komeilibacteria bacterium CG10_big_fil_rev_8_21_14_0_10_41_13</name>
    <dbReference type="NCBI Taxonomy" id="1974476"/>
    <lineage>
        <taxon>Bacteria</taxon>
        <taxon>Candidatus Komeiliibacteriota</taxon>
    </lineage>
</organism>
<dbReference type="InterPro" id="IPR041489">
    <property type="entry name" value="PDZ_6"/>
</dbReference>
<dbReference type="GO" id="GO:0008236">
    <property type="term" value="F:serine-type peptidase activity"/>
    <property type="evidence" value="ECO:0007669"/>
    <property type="project" value="UniProtKB-KW"/>
</dbReference>
<dbReference type="PANTHER" id="PTHR32060:SF30">
    <property type="entry name" value="CARBOXY-TERMINAL PROCESSING PROTEASE CTPA"/>
    <property type="match status" value="1"/>
</dbReference>
<dbReference type="Pfam" id="PF17820">
    <property type="entry name" value="PDZ_6"/>
    <property type="match status" value="1"/>
</dbReference>
<dbReference type="Gene3D" id="3.90.226.10">
    <property type="entry name" value="2-enoyl-CoA Hydratase, Chain A, domain 1"/>
    <property type="match status" value="1"/>
</dbReference>
<dbReference type="CDD" id="cd06782">
    <property type="entry name" value="cpPDZ_CPP-like"/>
    <property type="match status" value="1"/>
</dbReference>
<dbReference type="PANTHER" id="PTHR32060">
    <property type="entry name" value="TAIL-SPECIFIC PROTEASE"/>
    <property type="match status" value="1"/>
</dbReference>
<dbReference type="InterPro" id="IPR055210">
    <property type="entry name" value="CtpA/B_N"/>
</dbReference>
<dbReference type="Pfam" id="PF22694">
    <property type="entry name" value="CtpB_N-like"/>
    <property type="match status" value="1"/>
</dbReference>
<dbReference type="Gene3D" id="2.30.42.10">
    <property type="match status" value="1"/>
</dbReference>
<keyword evidence="6" id="KW-1133">Transmembrane helix</keyword>
<name>A0A2M6WC72_9BACT</name>
<feature type="domain" description="PDZ" evidence="7">
    <location>
        <begin position="128"/>
        <end position="196"/>
    </location>
</feature>
<dbReference type="GO" id="GO:0004175">
    <property type="term" value="F:endopeptidase activity"/>
    <property type="evidence" value="ECO:0007669"/>
    <property type="project" value="TreeGrafter"/>
</dbReference>
<dbReference type="Pfam" id="PF03572">
    <property type="entry name" value="Peptidase_S41"/>
    <property type="match status" value="1"/>
</dbReference>
<dbReference type="CDD" id="cd07560">
    <property type="entry name" value="Peptidase_S41_CPP"/>
    <property type="match status" value="1"/>
</dbReference>
<evidence type="ECO:0000256" key="1">
    <source>
        <dbReference type="ARBA" id="ARBA00009179"/>
    </source>
</evidence>
<dbReference type="AlphaFoldDB" id="A0A2M6WC72"/>
<proteinExistence type="inferred from homology"/>
<dbReference type="GO" id="GO:0006508">
    <property type="term" value="P:proteolysis"/>
    <property type="evidence" value="ECO:0007669"/>
    <property type="project" value="UniProtKB-KW"/>
</dbReference>
<evidence type="ECO:0000256" key="4">
    <source>
        <dbReference type="ARBA" id="ARBA00022825"/>
    </source>
</evidence>
<gene>
    <name evidence="8" type="ORF">COU22_02415</name>
</gene>
<evidence type="ECO:0000313" key="8">
    <source>
        <dbReference type="EMBL" id="PIT90390.1"/>
    </source>
</evidence>
<protein>
    <submittedName>
        <fullName evidence="8">S41 family peptidase</fullName>
    </submittedName>
</protein>
<comment type="caution">
    <text evidence="8">The sequence shown here is derived from an EMBL/GenBank/DDBJ whole genome shotgun (WGS) entry which is preliminary data.</text>
</comment>
<reference evidence="9" key="1">
    <citation type="submission" date="2017-09" db="EMBL/GenBank/DDBJ databases">
        <title>Depth-based differentiation of microbial function through sediment-hosted aquifers and enrichment of novel symbionts in the deep terrestrial subsurface.</title>
        <authorList>
            <person name="Probst A.J."/>
            <person name="Ladd B."/>
            <person name="Jarett J.K."/>
            <person name="Geller-Mcgrath D.E."/>
            <person name="Sieber C.M.K."/>
            <person name="Emerson J.B."/>
            <person name="Anantharaman K."/>
            <person name="Thomas B.C."/>
            <person name="Malmstrom R."/>
            <person name="Stieglmeier M."/>
            <person name="Klingl A."/>
            <person name="Woyke T."/>
            <person name="Ryan C.M."/>
            <person name="Banfield J.F."/>
        </authorList>
    </citation>
    <scope>NUCLEOTIDE SEQUENCE [LARGE SCALE GENOMIC DNA]</scope>
</reference>
<evidence type="ECO:0000256" key="3">
    <source>
        <dbReference type="ARBA" id="ARBA00022801"/>
    </source>
</evidence>
<dbReference type="PROSITE" id="PS50106">
    <property type="entry name" value="PDZ"/>
    <property type="match status" value="1"/>
</dbReference>
<keyword evidence="2 5" id="KW-0645">Protease</keyword>
<dbReference type="InterPro" id="IPR029045">
    <property type="entry name" value="ClpP/crotonase-like_dom_sf"/>
</dbReference>
<dbReference type="InterPro" id="IPR036034">
    <property type="entry name" value="PDZ_sf"/>
</dbReference>
<dbReference type="SUPFAM" id="SSF50156">
    <property type="entry name" value="PDZ domain-like"/>
    <property type="match status" value="1"/>
</dbReference>
<dbReference type="EMBL" id="PFBO01000087">
    <property type="protein sequence ID" value="PIT90390.1"/>
    <property type="molecule type" value="Genomic_DNA"/>
</dbReference>
<sequence>MIEENNQQINRSYYTKPKPKVVIIGFIIVLMVICFFIGMAIGLNRQIDDSLSQGSGSNVGRVLNTDSLPDYLAKDVNFKIFWKAWDIVKNKYIDRDKVTDAQLFYGALRGSLAALEDPYSVFLNPESSKEFSEELEGKFEGIGAEIGIRDKRLTIIAPLPDSPAEKGGLKSLDRILAIDGIDTTGMSLDEAVKLIRGDKGTEVVLTISHSGNEDINDVSIVRDTIRVKSVSYEDKDGIAYIKVSNFNADTSGLFVEAVNQAIQLNPKGLIIDLRSNPGGYLETAVNLASYWLPRGEVVVKEEFNDPSLNHNYLSTGSAQLKDIKTVILVNVGSASASEILAGALQDYGLATIVGTQTFGKGSVQELEKLSDGSSIKITIARWLTPQGRLIEQNGITPDVEIDLTEEDWNEGRDPQLDKAIEIINNPEAE</sequence>
<keyword evidence="6" id="KW-0472">Membrane</keyword>
<evidence type="ECO:0000256" key="6">
    <source>
        <dbReference type="SAM" id="Phobius"/>
    </source>
</evidence>
<keyword evidence="3 5" id="KW-0378">Hydrolase</keyword>
<dbReference type="SMART" id="SM00245">
    <property type="entry name" value="TSPc"/>
    <property type="match status" value="1"/>
</dbReference>
<dbReference type="InterPro" id="IPR005151">
    <property type="entry name" value="Tail-specific_protease"/>
</dbReference>